<evidence type="ECO:0000259" key="2">
    <source>
        <dbReference type="Pfam" id="PF13649"/>
    </source>
</evidence>
<dbReference type="InterPro" id="IPR041698">
    <property type="entry name" value="Methyltransf_25"/>
</dbReference>
<feature type="domain" description="Methyltransferase" evidence="2">
    <location>
        <begin position="47"/>
        <end position="142"/>
    </location>
</feature>
<dbReference type="PANTHER" id="PTHR43861:SF3">
    <property type="entry name" value="PUTATIVE (AFU_ORTHOLOGUE AFUA_2G14390)-RELATED"/>
    <property type="match status" value="1"/>
</dbReference>
<dbReference type="Gene3D" id="3.40.50.150">
    <property type="entry name" value="Vaccinia Virus protein VP39"/>
    <property type="match status" value="1"/>
</dbReference>
<reference evidence="4" key="1">
    <citation type="submission" date="2016-03" db="EMBL/GenBank/DDBJ databases">
        <authorList>
            <person name="Heylen K."/>
            <person name="De Vos P."/>
            <person name="Vekeman B."/>
        </authorList>
    </citation>
    <scope>NUCLEOTIDE SEQUENCE [LARGE SCALE GENOMIC DNA]</scope>
    <source>
        <strain evidence="4">R-45383</strain>
    </source>
</reference>
<dbReference type="Pfam" id="PF13649">
    <property type="entry name" value="Methyltransf_25"/>
    <property type="match status" value="1"/>
</dbReference>
<evidence type="ECO:0000313" key="3">
    <source>
        <dbReference type="EMBL" id="OAI15351.1"/>
    </source>
</evidence>
<proteinExistence type="predicted"/>
<dbReference type="OrthoDB" id="7348755at2"/>
<sequence>MHNTLRTPGTEGYSECAATLILQYETIVFEELHRAELHLLLTTPGFVLDIGAGIGIDAAWFAARGHRVLAVEPTEEFRIAGMARSAGSAIEWLDDALPSLDRVLARRQMFDTVILNAVWMHLNERERRLAMAKVAALVAPKGLLMLSLRHGSVPKGRRMFQVSGQETVNLAGQHGLRPILNVQTESYQLLNRTSGVVWTRLAFRHAK</sequence>
<dbReference type="AlphaFoldDB" id="A0A177NBY3"/>
<dbReference type="Proteomes" id="UP000077628">
    <property type="component" value="Unassembled WGS sequence"/>
</dbReference>
<gene>
    <name evidence="3" type="ORF">A1355_10620</name>
</gene>
<keyword evidence="3" id="KW-0489">Methyltransferase</keyword>
<dbReference type="InterPro" id="IPR029063">
    <property type="entry name" value="SAM-dependent_MTases_sf"/>
</dbReference>
<dbReference type="STRING" id="702114.A1355_10620"/>
<evidence type="ECO:0000313" key="4">
    <source>
        <dbReference type="Proteomes" id="UP000077628"/>
    </source>
</evidence>
<dbReference type="GO" id="GO:0032259">
    <property type="term" value="P:methylation"/>
    <property type="evidence" value="ECO:0007669"/>
    <property type="project" value="UniProtKB-KW"/>
</dbReference>
<protein>
    <submittedName>
        <fullName evidence="3">SAM-dependent methyltransferase</fullName>
    </submittedName>
</protein>
<dbReference type="EMBL" id="LUUK01000193">
    <property type="protein sequence ID" value="OAI15351.1"/>
    <property type="molecule type" value="Genomic_DNA"/>
</dbReference>
<dbReference type="CDD" id="cd02440">
    <property type="entry name" value="AdoMet_MTases"/>
    <property type="match status" value="1"/>
</dbReference>
<keyword evidence="1 3" id="KW-0808">Transferase</keyword>
<dbReference type="SUPFAM" id="SSF53335">
    <property type="entry name" value="S-adenosyl-L-methionine-dependent methyltransferases"/>
    <property type="match status" value="1"/>
</dbReference>
<organism evidence="3 4">
    <name type="scientific">Methylomonas koyamae</name>
    <dbReference type="NCBI Taxonomy" id="702114"/>
    <lineage>
        <taxon>Bacteria</taxon>
        <taxon>Pseudomonadati</taxon>
        <taxon>Pseudomonadota</taxon>
        <taxon>Gammaproteobacteria</taxon>
        <taxon>Methylococcales</taxon>
        <taxon>Methylococcaceae</taxon>
        <taxon>Methylomonas</taxon>
    </lineage>
</organism>
<evidence type="ECO:0000256" key="1">
    <source>
        <dbReference type="ARBA" id="ARBA00022679"/>
    </source>
</evidence>
<keyword evidence="4" id="KW-1185">Reference proteome</keyword>
<dbReference type="PANTHER" id="PTHR43861">
    <property type="entry name" value="TRANS-ACONITATE 2-METHYLTRANSFERASE-RELATED"/>
    <property type="match status" value="1"/>
</dbReference>
<accession>A0A177NBY3</accession>
<comment type="caution">
    <text evidence="3">The sequence shown here is derived from an EMBL/GenBank/DDBJ whole genome shotgun (WGS) entry which is preliminary data.</text>
</comment>
<dbReference type="GO" id="GO:0008168">
    <property type="term" value="F:methyltransferase activity"/>
    <property type="evidence" value="ECO:0007669"/>
    <property type="project" value="UniProtKB-KW"/>
</dbReference>
<name>A0A177NBY3_9GAMM</name>